<dbReference type="SUPFAM" id="SSF52540">
    <property type="entry name" value="P-loop containing nucleoside triphosphate hydrolases"/>
    <property type="match status" value="1"/>
</dbReference>
<dbReference type="InterPro" id="IPR004396">
    <property type="entry name" value="ATPase_YchF/OLA1"/>
</dbReference>
<dbReference type="Proteomes" id="UP000283586">
    <property type="component" value="Unassembled WGS sequence"/>
</dbReference>
<sequence>MKLGIVGLPNVGKSTLFNSLTKAGALSANYPFATIDPNVGIVSVPDERIVKLGELYHTKKVTPATIEFVDIAGLVKGASKGEGLGNQFLANIREVDAIVHVVRCFEDTNIIHVDGSIDPARDIETINLELIFSDIEILDRRISKIAKQARMDKTLAKELELVEAVKKHLEDGKMARTFEVPDDDDAQIWFKGYNLLTAKPTIYAANVAEDDLADDGASNPHVAKVREMAKEEGAEVFVICAQIEQELAELDEDEKKEYLEDLGVESSGLDKLVAASYSLLGLISFLTAGEDECRAWTIKKGTKAPQAAGKIHTDFERGFIKAEVVNYQDLLDNGSLSAAREKGIVGMEGKDYVVKDGDVILFRFNV</sequence>
<reference evidence="13 14" key="2">
    <citation type="submission" date="2018-08" db="EMBL/GenBank/DDBJ databases">
        <title>A genome reference for cultivated species of the human gut microbiota.</title>
        <authorList>
            <person name="Zou Y."/>
            <person name="Xue W."/>
            <person name="Luo G."/>
        </authorList>
    </citation>
    <scope>NUCLEOTIDE SEQUENCE [LARGE SCALE GENOMIC DNA]</scope>
    <source>
        <strain evidence="12 14">AF31-21AC</strain>
        <strain evidence="11 15">AM22-21LB</strain>
        <strain evidence="10 13">AM37-1AC</strain>
    </source>
</reference>
<dbReference type="Proteomes" id="UP000283513">
    <property type="component" value="Unassembled WGS sequence"/>
</dbReference>
<dbReference type="PIRSF" id="PIRSF006641">
    <property type="entry name" value="CHP00092"/>
    <property type="match status" value="1"/>
</dbReference>
<dbReference type="GO" id="GO:0005737">
    <property type="term" value="C:cytoplasm"/>
    <property type="evidence" value="ECO:0007669"/>
    <property type="project" value="TreeGrafter"/>
</dbReference>
<dbReference type="FunFam" id="1.10.150.300:FF:000001">
    <property type="entry name" value="Ribosome-binding ATPase YchF"/>
    <property type="match status" value="1"/>
</dbReference>
<keyword evidence="2" id="KW-0479">Metal-binding</keyword>
<dbReference type="EMBL" id="CYXZ01000006">
    <property type="protein sequence ID" value="CUM88514.1"/>
    <property type="molecule type" value="Genomic_DNA"/>
</dbReference>
<evidence type="ECO:0000313" key="10">
    <source>
        <dbReference type="EMBL" id="RHC15191.1"/>
    </source>
</evidence>
<dbReference type="Gene3D" id="1.10.150.300">
    <property type="entry name" value="TGS-like domain"/>
    <property type="match status" value="1"/>
</dbReference>
<evidence type="ECO:0000259" key="7">
    <source>
        <dbReference type="PROSITE" id="PS51710"/>
    </source>
</evidence>
<dbReference type="EMBL" id="QSHO01000013">
    <property type="protein sequence ID" value="RHC15191.1"/>
    <property type="molecule type" value="Genomic_DNA"/>
</dbReference>
<dbReference type="EMBL" id="QRID01000009">
    <property type="protein sequence ID" value="RHG27905.1"/>
    <property type="molecule type" value="Genomic_DNA"/>
</dbReference>
<dbReference type="PANTHER" id="PTHR23305:SF18">
    <property type="entry name" value="OBG-TYPE G DOMAIN-CONTAINING PROTEIN"/>
    <property type="match status" value="1"/>
</dbReference>
<dbReference type="GO" id="GO:0043023">
    <property type="term" value="F:ribosomal large subunit binding"/>
    <property type="evidence" value="ECO:0007669"/>
    <property type="project" value="UniProtKB-UniRule"/>
</dbReference>
<dbReference type="PaxDb" id="166486-ERS852572_00926"/>
<dbReference type="InterPro" id="IPR012676">
    <property type="entry name" value="TGS-like"/>
</dbReference>
<evidence type="ECO:0000313" key="11">
    <source>
        <dbReference type="EMBL" id="RHG27905.1"/>
    </source>
</evidence>
<evidence type="ECO:0000256" key="1">
    <source>
        <dbReference type="ARBA" id="ARBA00001946"/>
    </source>
</evidence>
<name>A0A173SD95_9FIRM</name>
<organism evidence="9">
    <name type="scientific">Roseburia intestinalis</name>
    <dbReference type="NCBI Taxonomy" id="166486"/>
    <lineage>
        <taxon>Bacteria</taxon>
        <taxon>Bacillati</taxon>
        <taxon>Bacillota</taxon>
        <taxon>Clostridia</taxon>
        <taxon>Lachnospirales</taxon>
        <taxon>Lachnospiraceae</taxon>
        <taxon>Roseburia</taxon>
    </lineage>
</organism>
<dbReference type="CDD" id="cd01900">
    <property type="entry name" value="YchF"/>
    <property type="match status" value="1"/>
</dbReference>
<keyword evidence="5" id="KW-0460">Magnesium</keyword>
<comment type="cofactor">
    <cofactor evidence="1">
        <name>Mg(2+)</name>
        <dbReference type="ChEBI" id="CHEBI:18420"/>
    </cofactor>
</comment>
<dbReference type="PROSITE" id="PS51710">
    <property type="entry name" value="G_OBG"/>
    <property type="match status" value="1"/>
</dbReference>
<dbReference type="NCBIfam" id="TIGR00092">
    <property type="entry name" value="redox-regulated ATPase YchF"/>
    <property type="match status" value="1"/>
</dbReference>
<dbReference type="FunFam" id="3.10.20.30:FF:000001">
    <property type="entry name" value="Ribosome-binding ATPase YchF"/>
    <property type="match status" value="1"/>
</dbReference>
<dbReference type="PANTHER" id="PTHR23305">
    <property type="entry name" value="OBG GTPASE FAMILY"/>
    <property type="match status" value="1"/>
</dbReference>
<dbReference type="GO" id="GO:0046872">
    <property type="term" value="F:metal ion binding"/>
    <property type="evidence" value="ECO:0007669"/>
    <property type="project" value="UniProtKB-KW"/>
</dbReference>
<evidence type="ECO:0000256" key="4">
    <source>
        <dbReference type="ARBA" id="ARBA00022840"/>
    </source>
</evidence>
<dbReference type="InterPro" id="IPR004095">
    <property type="entry name" value="TGS"/>
</dbReference>
<dbReference type="InterPro" id="IPR041706">
    <property type="entry name" value="YchF_N"/>
</dbReference>
<reference evidence="9" key="1">
    <citation type="submission" date="2015-09" db="EMBL/GenBank/DDBJ databases">
        <authorList>
            <consortium name="Pathogen Informatics"/>
        </authorList>
    </citation>
    <scope>NUCLEOTIDE SEQUENCE [LARGE SCALE GENOMIC DNA]</scope>
    <source>
        <strain evidence="9">2789STDY5834960</strain>
    </source>
</reference>
<dbReference type="InterPro" id="IPR013029">
    <property type="entry name" value="YchF_C"/>
</dbReference>
<dbReference type="PROSITE" id="PS51880">
    <property type="entry name" value="TGS"/>
    <property type="match status" value="1"/>
</dbReference>
<protein>
    <recommendedName>
        <fullName evidence="6">Ribosome-binding ATPase YchF</fullName>
    </recommendedName>
</protein>
<dbReference type="Gene3D" id="3.10.20.30">
    <property type="match status" value="1"/>
</dbReference>
<dbReference type="Proteomes" id="UP000095350">
    <property type="component" value="Unassembled WGS sequence"/>
</dbReference>
<dbReference type="GO" id="GO:0005524">
    <property type="term" value="F:ATP binding"/>
    <property type="evidence" value="ECO:0007669"/>
    <property type="project" value="UniProtKB-UniRule"/>
</dbReference>
<evidence type="ECO:0000256" key="2">
    <source>
        <dbReference type="ARBA" id="ARBA00022723"/>
    </source>
</evidence>
<dbReference type="Gene3D" id="3.40.50.300">
    <property type="entry name" value="P-loop containing nucleotide triphosphate hydrolases"/>
    <property type="match status" value="1"/>
</dbReference>
<dbReference type="RefSeq" id="WP_015522298.1">
    <property type="nucleotide sequence ID" value="NZ_CABIYH010000006.1"/>
</dbReference>
<evidence type="ECO:0000256" key="3">
    <source>
        <dbReference type="ARBA" id="ARBA00022741"/>
    </source>
</evidence>
<dbReference type="InterPro" id="IPR031167">
    <property type="entry name" value="G_OBG"/>
</dbReference>
<evidence type="ECO:0000313" key="15">
    <source>
        <dbReference type="Proteomes" id="UP000284051"/>
    </source>
</evidence>
<feature type="binding site" evidence="6">
    <location>
        <begin position="10"/>
        <end position="15"/>
    </location>
    <ligand>
        <name>ATP</name>
        <dbReference type="ChEBI" id="CHEBI:30616"/>
    </ligand>
</feature>
<feature type="domain" description="TGS" evidence="8">
    <location>
        <begin position="281"/>
        <end position="364"/>
    </location>
</feature>
<keyword evidence="4 6" id="KW-0067">ATP-binding</keyword>
<dbReference type="HAMAP" id="MF_00944">
    <property type="entry name" value="YchF_OLA1_ATPase"/>
    <property type="match status" value="1"/>
</dbReference>
<dbReference type="InterPro" id="IPR027417">
    <property type="entry name" value="P-loop_NTPase"/>
</dbReference>
<dbReference type="CDD" id="cd04867">
    <property type="entry name" value="TGS_YchF_OLA1"/>
    <property type="match status" value="1"/>
</dbReference>
<evidence type="ECO:0000256" key="5">
    <source>
        <dbReference type="ARBA" id="ARBA00022842"/>
    </source>
</evidence>
<dbReference type="Pfam" id="PF01926">
    <property type="entry name" value="MMR_HSR1"/>
    <property type="match status" value="1"/>
</dbReference>
<accession>A0A173SD95</accession>
<evidence type="ECO:0000313" key="9">
    <source>
        <dbReference type="EMBL" id="CUM88514.1"/>
    </source>
</evidence>
<evidence type="ECO:0000313" key="14">
    <source>
        <dbReference type="Proteomes" id="UP000283586"/>
    </source>
</evidence>
<evidence type="ECO:0000313" key="12">
    <source>
        <dbReference type="EMBL" id="RHN08900.1"/>
    </source>
</evidence>
<proteinExistence type="inferred from homology"/>
<evidence type="ECO:0000256" key="6">
    <source>
        <dbReference type="HAMAP-Rule" id="MF_00944"/>
    </source>
</evidence>
<dbReference type="STRING" id="166486.ERS852572_00926"/>
<evidence type="ECO:0000259" key="8">
    <source>
        <dbReference type="PROSITE" id="PS51880"/>
    </source>
</evidence>
<dbReference type="EMBL" id="QRQN01000008">
    <property type="protein sequence ID" value="RHN08900.1"/>
    <property type="molecule type" value="Genomic_DNA"/>
</dbReference>
<dbReference type="InterPro" id="IPR006073">
    <property type="entry name" value="GTP-bd"/>
</dbReference>
<dbReference type="Proteomes" id="UP000284051">
    <property type="component" value="Unassembled WGS sequence"/>
</dbReference>
<dbReference type="PRINTS" id="PR00326">
    <property type="entry name" value="GTP1OBG"/>
</dbReference>
<gene>
    <name evidence="9" type="primary">engD</name>
    <name evidence="6" type="synonym">ychF</name>
    <name evidence="11" type="ORF">DW264_10480</name>
    <name evidence="10" type="ORF">DW856_14180</name>
    <name evidence="12" type="ORF">DWZ31_08370</name>
    <name evidence="9" type="ORF">ERS852572_00926</name>
</gene>
<evidence type="ECO:0000313" key="13">
    <source>
        <dbReference type="Proteomes" id="UP000283513"/>
    </source>
</evidence>
<feature type="domain" description="OBG-type G" evidence="7">
    <location>
        <begin position="1"/>
        <end position="259"/>
    </location>
</feature>
<dbReference type="OrthoDB" id="9807318at2"/>
<dbReference type="InterPro" id="IPR012675">
    <property type="entry name" value="Beta-grasp_dom_sf"/>
</dbReference>
<dbReference type="SUPFAM" id="SSF81271">
    <property type="entry name" value="TGS-like"/>
    <property type="match status" value="1"/>
</dbReference>
<dbReference type="GO" id="GO:0005525">
    <property type="term" value="F:GTP binding"/>
    <property type="evidence" value="ECO:0007669"/>
    <property type="project" value="InterPro"/>
</dbReference>
<comment type="similarity">
    <text evidence="6">Belongs to the TRAFAC class OBG-HflX-like GTPase superfamily. OBG GTPase family. YchF/OLA1 subfamily.</text>
</comment>
<keyword evidence="3 6" id="KW-0547">Nucleotide-binding</keyword>
<dbReference type="AlphaFoldDB" id="A0A173SD95"/>
<comment type="function">
    <text evidence="6">ATPase that binds to both the 70S ribosome and the 50S ribosomal subunit in a nucleotide-independent manner.</text>
</comment>
<dbReference type="InterPro" id="IPR023192">
    <property type="entry name" value="TGS-like_dom_sf"/>
</dbReference>
<dbReference type="Pfam" id="PF06071">
    <property type="entry name" value="YchF-GTPase_C"/>
    <property type="match status" value="1"/>
</dbReference>
<dbReference type="GO" id="GO:0016887">
    <property type="term" value="F:ATP hydrolysis activity"/>
    <property type="evidence" value="ECO:0007669"/>
    <property type="project" value="UniProtKB-UniRule"/>
</dbReference>